<reference evidence="2 3" key="1">
    <citation type="submission" date="2017-11" db="EMBL/GenBank/DDBJ databases">
        <title>Draft genome sequence of magnetotactic bacterium Magnetospirillum kuznetsovii LBB-42.</title>
        <authorList>
            <person name="Grouzdev D.S."/>
            <person name="Rysina M.S."/>
            <person name="Baslerov R.V."/>
            <person name="Koziaeva V."/>
        </authorList>
    </citation>
    <scope>NUCLEOTIDE SEQUENCE [LARGE SCALE GENOMIC DNA]</scope>
    <source>
        <strain evidence="2 3">LBB-42</strain>
    </source>
</reference>
<feature type="compositionally biased region" description="Acidic residues" evidence="1">
    <location>
        <begin position="73"/>
        <end position="82"/>
    </location>
</feature>
<dbReference type="EMBL" id="PGTO01000003">
    <property type="protein sequence ID" value="RAU22771.1"/>
    <property type="molecule type" value="Genomic_DNA"/>
</dbReference>
<gene>
    <name evidence="2" type="ORF">CU669_05110</name>
</gene>
<dbReference type="Proteomes" id="UP000251075">
    <property type="component" value="Unassembled WGS sequence"/>
</dbReference>
<accession>A0A364P0A7</accession>
<organism evidence="2 3">
    <name type="scientific">Paramagnetospirillum kuznetsovii</name>
    <dbReference type="NCBI Taxonomy" id="2053833"/>
    <lineage>
        <taxon>Bacteria</taxon>
        <taxon>Pseudomonadati</taxon>
        <taxon>Pseudomonadota</taxon>
        <taxon>Alphaproteobacteria</taxon>
        <taxon>Rhodospirillales</taxon>
        <taxon>Magnetospirillaceae</taxon>
        <taxon>Paramagnetospirillum</taxon>
    </lineage>
</organism>
<dbReference type="AlphaFoldDB" id="A0A364P0A7"/>
<feature type="compositionally biased region" description="Polar residues" evidence="1">
    <location>
        <begin position="84"/>
        <end position="94"/>
    </location>
</feature>
<evidence type="ECO:0000313" key="3">
    <source>
        <dbReference type="Proteomes" id="UP000251075"/>
    </source>
</evidence>
<dbReference type="OrthoDB" id="8305448at2"/>
<feature type="compositionally biased region" description="Polar residues" evidence="1">
    <location>
        <begin position="1"/>
        <end position="13"/>
    </location>
</feature>
<protein>
    <recommendedName>
        <fullName evidence="4">Suppressor protein SRP40</fullName>
    </recommendedName>
</protein>
<dbReference type="RefSeq" id="WP_112142754.1">
    <property type="nucleotide sequence ID" value="NZ_PGTO01000003.1"/>
</dbReference>
<name>A0A364P0A7_9PROT</name>
<sequence>MSVNALGQRQSPQAMMLSNLESNGLSADKANAISKEIDSVVKATMSSSASDSAKASPSDVRAAIEAKLKEDIESGEITEEDATTIRTTLDQFESQMAKGHGGGPPPGPPPGGGADSQSASSDSKTVKSTTSTTTNGITTTVTTYSDGSTSSSVSFDTSGQSSIQTLQDLLKALSGDNAANSSNYLSKMLSSGLVDTSA</sequence>
<comment type="caution">
    <text evidence="2">The sequence shown here is derived from an EMBL/GenBank/DDBJ whole genome shotgun (WGS) entry which is preliminary data.</text>
</comment>
<feature type="region of interest" description="Disordered" evidence="1">
    <location>
        <begin position="1"/>
        <end position="20"/>
    </location>
</feature>
<evidence type="ECO:0000256" key="1">
    <source>
        <dbReference type="SAM" id="MobiDB-lite"/>
    </source>
</evidence>
<evidence type="ECO:0008006" key="4">
    <source>
        <dbReference type="Google" id="ProtNLM"/>
    </source>
</evidence>
<evidence type="ECO:0000313" key="2">
    <source>
        <dbReference type="EMBL" id="RAU22771.1"/>
    </source>
</evidence>
<proteinExistence type="predicted"/>
<feature type="region of interest" description="Disordered" evidence="1">
    <location>
        <begin position="66"/>
        <end position="161"/>
    </location>
</feature>
<feature type="compositionally biased region" description="Low complexity" evidence="1">
    <location>
        <begin position="115"/>
        <end position="161"/>
    </location>
</feature>
<keyword evidence="3" id="KW-1185">Reference proteome</keyword>